<dbReference type="Proteomes" id="UP000324222">
    <property type="component" value="Unassembled WGS sequence"/>
</dbReference>
<comment type="caution">
    <text evidence="2">The sequence shown here is derived from an EMBL/GenBank/DDBJ whole genome shotgun (WGS) entry which is preliminary data.</text>
</comment>
<organism evidence="2 3">
    <name type="scientific">Portunus trituberculatus</name>
    <name type="common">Swimming crab</name>
    <name type="synonym">Neptunus trituberculatus</name>
    <dbReference type="NCBI Taxonomy" id="210409"/>
    <lineage>
        <taxon>Eukaryota</taxon>
        <taxon>Metazoa</taxon>
        <taxon>Ecdysozoa</taxon>
        <taxon>Arthropoda</taxon>
        <taxon>Crustacea</taxon>
        <taxon>Multicrustacea</taxon>
        <taxon>Malacostraca</taxon>
        <taxon>Eumalacostraca</taxon>
        <taxon>Eucarida</taxon>
        <taxon>Decapoda</taxon>
        <taxon>Pleocyemata</taxon>
        <taxon>Brachyura</taxon>
        <taxon>Eubrachyura</taxon>
        <taxon>Portunoidea</taxon>
        <taxon>Portunidae</taxon>
        <taxon>Portuninae</taxon>
        <taxon>Portunus</taxon>
    </lineage>
</organism>
<feature type="region of interest" description="Disordered" evidence="1">
    <location>
        <begin position="1"/>
        <end position="59"/>
    </location>
</feature>
<accession>A0A5B7IY63</accession>
<feature type="compositionally biased region" description="Polar residues" evidence="1">
    <location>
        <begin position="8"/>
        <end position="20"/>
    </location>
</feature>
<proteinExistence type="predicted"/>
<dbReference type="EMBL" id="VSRR010079373">
    <property type="protein sequence ID" value="MPC88932.1"/>
    <property type="molecule type" value="Genomic_DNA"/>
</dbReference>
<reference evidence="2 3" key="1">
    <citation type="submission" date="2019-05" db="EMBL/GenBank/DDBJ databases">
        <title>Another draft genome of Portunus trituberculatus and its Hox gene families provides insights of decapod evolution.</title>
        <authorList>
            <person name="Jeong J.-H."/>
            <person name="Song I."/>
            <person name="Kim S."/>
            <person name="Choi T."/>
            <person name="Kim D."/>
            <person name="Ryu S."/>
            <person name="Kim W."/>
        </authorList>
    </citation>
    <scope>NUCLEOTIDE SEQUENCE [LARGE SCALE GENOMIC DNA]</scope>
    <source>
        <tissue evidence="2">Muscle</tissue>
    </source>
</reference>
<evidence type="ECO:0000313" key="3">
    <source>
        <dbReference type="Proteomes" id="UP000324222"/>
    </source>
</evidence>
<gene>
    <name evidence="2" type="ORF">E2C01_083857</name>
</gene>
<evidence type="ECO:0000256" key="1">
    <source>
        <dbReference type="SAM" id="MobiDB-lite"/>
    </source>
</evidence>
<feature type="compositionally biased region" description="Basic residues" evidence="1">
    <location>
        <begin position="50"/>
        <end position="59"/>
    </location>
</feature>
<sequence>MYRPPYSTPLSLPGTNSSSGPERVPGQAAIPGPRGARENTDEIGKERRKGERRKKMEKR</sequence>
<protein>
    <submittedName>
        <fullName evidence="2">Uncharacterized protein</fullName>
    </submittedName>
</protein>
<dbReference type="AlphaFoldDB" id="A0A5B7IY63"/>
<feature type="compositionally biased region" description="Basic and acidic residues" evidence="1">
    <location>
        <begin position="35"/>
        <end position="49"/>
    </location>
</feature>
<evidence type="ECO:0000313" key="2">
    <source>
        <dbReference type="EMBL" id="MPC88932.1"/>
    </source>
</evidence>
<name>A0A5B7IY63_PORTR</name>
<keyword evidence="3" id="KW-1185">Reference proteome</keyword>